<dbReference type="SUPFAM" id="SSF55486">
    <property type="entry name" value="Metalloproteases ('zincins'), catalytic domain"/>
    <property type="match status" value="1"/>
</dbReference>
<dbReference type="Proteomes" id="UP001597526">
    <property type="component" value="Unassembled WGS sequence"/>
</dbReference>
<accession>A0ABW5N0H1</accession>
<dbReference type="Gene3D" id="1.20.140.70">
    <property type="entry name" value="Oligopeptidase f, N-terminal domain"/>
    <property type="match status" value="1"/>
</dbReference>
<keyword evidence="1" id="KW-0175">Coiled coil</keyword>
<reference evidence="3" key="1">
    <citation type="journal article" date="2019" name="Int. J. Syst. Evol. Microbiol.">
        <title>The Global Catalogue of Microorganisms (GCM) 10K type strain sequencing project: providing services to taxonomists for standard genome sequencing and annotation.</title>
        <authorList>
            <consortium name="The Broad Institute Genomics Platform"/>
            <consortium name="The Broad Institute Genome Sequencing Center for Infectious Disease"/>
            <person name="Wu L."/>
            <person name="Ma J."/>
        </authorList>
    </citation>
    <scope>NUCLEOTIDE SEQUENCE [LARGE SCALE GENOMIC DNA]</scope>
    <source>
        <strain evidence="3">KCTC 52368</strain>
    </source>
</reference>
<protein>
    <submittedName>
        <fullName evidence="2">Uncharacterized protein</fullName>
    </submittedName>
</protein>
<dbReference type="EMBL" id="JBHULB010000081">
    <property type="protein sequence ID" value="MFD2588674.1"/>
    <property type="molecule type" value="Genomic_DNA"/>
</dbReference>
<keyword evidence="3" id="KW-1185">Reference proteome</keyword>
<gene>
    <name evidence="2" type="ORF">ACFSQJ_17235</name>
</gene>
<dbReference type="Gene3D" id="1.10.1370.20">
    <property type="entry name" value="Oligoendopeptidase f, C-terminal domain"/>
    <property type="match status" value="2"/>
</dbReference>
<sequence>MISFKNPYIFFLIFLSLGTSSIIYSQSKYKQSEYVWDLTEIYNSDITWEHDYNEVNTILKSKNFQHIPNFDTSRQLLEVLENLSLLRVKISKVAFYSILRWEEGNVKNGEQFLEKGETLLADFEALLAELEGKILILDKKSLQNWVSTNKDLYKHRHWLNQLIDQKERRSTPEVEYALRKTRKWISSSIDAYWEIQNINNIWPKMKDKNNEEILLNRSAFRAIRNSANTGYRDKMAQAYYNSLDNVQNVMAGLYVRKIKSELELAQLRGFSDGIDANWFFYGGVPEGGYQILLEVARENKQVLQRYAKLRGKILNNGMLTYLDFFRTPKALENYNYNFNSSMDIAFEASKMISKEFHENMKFAFENKNWMHLADVPKTSRYHIRPPVSGIHPFFILKYKPAIVQSRALVGGLFSLAASVSSIGKDGIDVFETEAPTHISGTIYAGDIWFDKMISSQSAKKEEKIAHHLQTLEFLKRFFKNSILIELDSKIQKMIIDGKAIRGKDVSNLYLDILRDYYGHDLYVMDIPTYLKNDWITETAVLFLPKYEHHFWAPSIAIGAAMATDKKFKGLFTSPYKNDRYDSYSVLKREGIDLSNKKSYQYLIKLMNDIMDEIEKELNDY</sequence>
<feature type="coiled-coil region" evidence="1">
    <location>
        <begin position="113"/>
        <end position="140"/>
    </location>
</feature>
<evidence type="ECO:0000313" key="3">
    <source>
        <dbReference type="Proteomes" id="UP001597526"/>
    </source>
</evidence>
<evidence type="ECO:0000313" key="2">
    <source>
        <dbReference type="EMBL" id="MFD2588674.1"/>
    </source>
</evidence>
<comment type="caution">
    <text evidence="2">The sequence shown here is derived from an EMBL/GenBank/DDBJ whole genome shotgun (WGS) entry which is preliminary data.</text>
</comment>
<dbReference type="InterPro" id="IPR042088">
    <property type="entry name" value="OligoPept_F_C"/>
</dbReference>
<dbReference type="RefSeq" id="WP_377768165.1">
    <property type="nucleotide sequence ID" value="NZ_JBHULB010000081.1"/>
</dbReference>
<proteinExistence type="predicted"/>
<evidence type="ECO:0000256" key="1">
    <source>
        <dbReference type="SAM" id="Coils"/>
    </source>
</evidence>
<organism evidence="2 3">
    <name type="scientific">Croceitalea marina</name>
    <dbReference type="NCBI Taxonomy" id="1775166"/>
    <lineage>
        <taxon>Bacteria</taxon>
        <taxon>Pseudomonadati</taxon>
        <taxon>Bacteroidota</taxon>
        <taxon>Flavobacteriia</taxon>
        <taxon>Flavobacteriales</taxon>
        <taxon>Flavobacteriaceae</taxon>
        <taxon>Croceitalea</taxon>
    </lineage>
</organism>
<name>A0ABW5N0H1_9FLAO</name>